<accession>A0ABT2UQG1</accession>
<feature type="transmembrane region" description="Helical" evidence="1">
    <location>
        <begin position="20"/>
        <end position="40"/>
    </location>
</feature>
<proteinExistence type="predicted"/>
<gene>
    <name evidence="2" type="ORF">OB236_32670</name>
</gene>
<keyword evidence="1" id="KW-0812">Transmembrane</keyword>
<evidence type="ECO:0000313" key="3">
    <source>
        <dbReference type="Proteomes" id="UP001652445"/>
    </source>
</evidence>
<keyword evidence="1" id="KW-0472">Membrane</keyword>
<comment type="caution">
    <text evidence="2">The sequence shown here is derived from an EMBL/GenBank/DDBJ whole genome shotgun (WGS) entry which is preliminary data.</text>
</comment>
<organism evidence="2 3">
    <name type="scientific">Paenibacillus baimaensis</name>
    <dbReference type="NCBI Taxonomy" id="2982185"/>
    <lineage>
        <taxon>Bacteria</taxon>
        <taxon>Bacillati</taxon>
        <taxon>Bacillota</taxon>
        <taxon>Bacilli</taxon>
        <taxon>Bacillales</taxon>
        <taxon>Paenibacillaceae</taxon>
        <taxon>Paenibacillus</taxon>
    </lineage>
</organism>
<dbReference type="Proteomes" id="UP001652445">
    <property type="component" value="Unassembled WGS sequence"/>
</dbReference>
<dbReference type="EMBL" id="JAOQIO010000110">
    <property type="protein sequence ID" value="MCU6796891.1"/>
    <property type="molecule type" value="Genomic_DNA"/>
</dbReference>
<dbReference type="RefSeq" id="WP_179097652.1">
    <property type="nucleotide sequence ID" value="NZ_JAOQIO010000110.1"/>
</dbReference>
<reference evidence="2 3" key="1">
    <citation type="submission" date="2022-09" db="EMBL/GenBank/DDBJ databases">
        <authorList>
            <person name="Han X.L."/>
            <person name="Wang Q."/>
            <person name="Lu T."/>
        </authorList>
    </citation>
    <scope>NUCLEOTIDE SEQUENCE [LARGE SCALE GENOMIC DNA]</scope>
    <source>
        <strain evidence="2 3">WQ 127069</strain>
    </source>
</reference>
<evidence type="ECO:0000313" key="2">
    <source>
        <dbReference type="EMBL" id="MCU6796891.1"/>
    </source>
</evidence>
<sequence length="48" mass="5533">MRNTESHQHKGNQWRKAIVYLMLGLLSGILLWVIVLWAALPTNTNVMN</sequence>
<keyword evidence="3" id="KW-1185">Reference proteome</keyword>
<name>A0ABT2UQG1_9BACL</name>
<protein>
    <submittedName>
        <fullName evidence="2">Uncharacterized protein</fullName>
    </submittedName>
</protein>
<evidence type="ECO:0000256" key="1">
    <source>
        <dbReference type="SAM" id="Phobius"/>
    </source>
</evidence>
<keyword evidence="1" id="KW-1133">Transmembrane helix</keyword>